<name>P78994_SACPS</name>
<organism evidence="1">
    <name type="scientific">Saccharomyces pastorianus</name>
    <name type="common">Lager yeast</name>
    <name type="synonym">Saccharomyces cerevisiae x Saccharomyces eubayanus</name>
    <dbReference type="NCBI Taxonomy" id="27292"/>
    <lineage>
        <taxon>Eukaryota</taxon>
        <taxon>Fungi</taxon>
        <taxon>Dikarya</taxon>
        <taxon>Ascomycota</taxon>
        <taxon>Saccharomycotina</taxon>
        <taxon>Saccharomycetes</taxon>
        <taxon>Saccharomycetales</taxon>
        <taxon>Saccharomycetaceae</taxon>
        <taxon>Saccharomyces</taxon>
    </lineage>
</organism>
<accession>P78994</accession>
<sequence length="152" mass="16219">MSTISLIFSSSSAASSMLVFKGVLGSAIIPLLAHSRTPNGSTSFKKAEIRVGLAESSTIQLVSLMSTTRPPKLLVKLVTSFKCSCFNLKISLAGKLAGWNCFSLISATNSLASAPPELVEVWWCNSRSSKYSVPSKEILAMTNSLLMISELV</sequence>
<protein>
    <submittedName>
        <fullName evidence="1">Uncharacterized protein</fullName>
    </submittedName>
</protein>
<proteinExistence type="predicted"/>
<dbReference type="AlphaFoldDB" id="P78994"/>
<evidence type="ECO:0000313" key="1">
    <source>
        <dbReference type="EMBL" id="CAB06789.1"/>
    </source>
</evidence>
<dbReference type="EMBL" id="Z86109">
    <property type="protein sequence ID" value="CAB06789.1"/>
    <property type="molecule type" value="Genomic_DNA"/>
</dbReference>
<reference evidence="1" key="1">
    <citation type="submission" date="1997-02" db="EMBL/GenBank/DDBJ databases">
        <authorList>
            <person name="Andersen T."/>
            <person name="Nilsson-Tillgren T."/>
        </authorList>
    </citation>
    <scope>NUCLEOTIDE SEQUENCE</scope>
</reference>